<dbReference type="GO" id="GO:0061632">
    <property type="term" value="F:RNA lariat debranching enzyme activator activity"/>
    <property type="evidence" value="ECO:0007669"/>
    <property type="project" value="TreeGrafter"/>
</dbReference>
<dbReference type="GO" id="GO:0071014">
    <property type="term" value="C:post-mRNA release spliceosomal complex"/>
    <property type="evidence" value="ECO:0007669"/>
    <property type="project" value="TreeGrafter"/>
</dbReference>
<evidence type="ECO:0000259" key="2">
    <source>
        <dbReference type="Pfam" id="PF04677"/>
    </source>
</evidence>
<dbReference type="RefSeq" id="XP_017987713.1">
    <property type="nucleotide sequence ID" value="XM_018131709.1"/>
</dbReference>
<dbReference type="EMBL" id="CP014244">
    <property type="protein sequence ID" value="AMD20717.1"/>
    <property type="molecule type" value="Genomic_DNA"/>
</dbReference>
<dbReference type="InterPro" id="IPR036265">
    <property type="entry name" value="HIT-like_sf"/>
</dbReference>
<dbReference type="PANTHER" id="PTHR12072:SF4">
    <property type="entry name" value="CWF19-LIKE PROTEIN 1"/>
    <property type="match status" value="1"/>
</dbReference>
<dbReference type="Pfam" id="PF04676">
    <property type="entry name" value="CwfJ_C_2"/>
    <property type="match status" value="1"/>
</dbReference>
<dbReference type="AlphaFoldDB" id="A0A109UZ32"/>
<dbReference type="InterPro" id="IPR006767">
    <property type="entry name" value="Cwf19-like_C_dom-2"/>
</dbReference>
<protein>
    <submittedName>
        <fullName evidence="3">HDL027Cp</fullName>
    </submittedName>
</protein>
<dbReference type="InterPro" id="IPR006768">
    <property type="entry name" value="Cwf19-like_C_dom-1"/>
</dbReference>
<dbReference type="PANTHER" id="PTHR12072">
    <property type="entry name" value="CWF19, CELL CYCLE CONTROL PROTEIN"/>
    <property type="match status" value="1"/>
</dbReference>
<evidence type="ECO:0000313" key="4">
    <source>
        <dbReference type="Proteomes" id="UP000243052"/>
    </source>
</evidence>
<dbReference type="GO" id="GO:0000398">
    <property type="term" value="P:mRNA splicing, via spliceosome"/>
    <property type="evidence" value="ECO:0007669"/>
    <property type="project" value="TreeGrafter"/>
</dbReference>
<feature type="domain" description="Cwf19-like protein C-terminal" evidence="1">
    <location>
        <begin position="412"/>
        <end position="491"/>
    </location>
</feature>
<dbReference type="InterPro" id="IPR040194">
    <property type="entry name" value="Cwf19-like"/>
</dbReference>
<evidence type="ECO:0000313" key="3">
    <source>
        <dbReference type="EMBL" id="AMD20717.1"/>
    </source>
</evidence>
<dbReference type="STRING" id="45286.A0A109UZ32"/>
<dbReference type="SUPFAM" id="SSF54197">
    <property type="entry name" value="HIT-like"/>
    <property type="match status" value="1"/>
</dbReference>
<dbReference type="Proteomes" id="UP000243052">
    <property type="component" value="Chromosome iv"/>
</dbReference>
<reference evidence="3 4" key="1">
    <citation type="submission" date="2016-01" db="EMBL/GenBank/DDBJ databases">
        <title>Genome sequence of the yeast Holleya sinecauda.</title>
        <authorList>
            <person name="Dietrich F.S."/>
        </authorList>
    </citation>
    <scope>NUCLEOTIDE SEQUENCE [LARGE SCALE GENOMIC DNA]</scope>
    <source>
        <strain evidence="3 4">ATCC 58844</strain>
    </source>
</reference>
<dbReference type="OrthoDB" id="444325at2759"/>
<organism evidence="3 4">
    <name type="scientific">Eremothecium sinecaudum</name>
    <dbReference type="NCBI Taxonomy" id="45286"/>
    <lineage>
        <taxon>Eukaryota</taxon>
        <taxon>Fungi</taxon>
        <taxon>Dikarya</taxon>
        <taxon>Ascomycota</taxon>
        <taxon>Saccharomycotina</taxon>
        <taxon>Saccharomycetes</taxon>
        <taxon>Saccharomycetales</taxon>
        <taxon>Saccharomycetaceae</taxon>
        <taxon>Eremothecium</taxon>
    </lineage>
</organism>
<dbReference type="Pfam" id="PF04677">
    <property type="entry name" value="CwfJ_C_1"/>
    <property type="match status" value="1"/>
</dbReference>
<sequence>MTKAKILVLGANSESLQEILLKSAKLNAKSGPFDCSIILGSALKSLLFDPKEPVTGPTFVTNGGSNLSDKSGSHEICENIKLLNNYGVYQISCGLKIGYLTINDDGVANLKDEIMTVFSKASGVHILLTHYWPSVIRLGKSSLGREFIDEIVTTTKPFYHFSALGENFFELEPFKWYDSEDPIITRFINLGIYGTGEKWAYAFNITFDTDEKVIIPENIIDNPFLRAKRSLESPQSSSTKKPKVLLPSSCHFCLSNPNVADHMVISVSKLSYLTIAKGPLSIPRDEMEFSGHCLIIPIEHIPKLNHSNSKSDDILNTPLALDMSKFEESIVNMNYKNYDMCTVVFEINSSNSIHYHKQVIPVPKYFIANFVNALNRQVHLNNERFTSNAKFEFQEYTGIKNAEYLVLLNDPATNYLQFTVYETPKTDPKIYIATFEADERLDLQFGRRVLAFLLKLPRRVLWNSKICEQRKEDEEAEVEKFQIGYKTFDFTI</sequence>
<feature type="domain" description="Cwf19-like C-terminal" evidence="2">
    <location>
        <begin position="243"/>
        <end position="366"/>
    </location>
</feature>
<evidence type="ECO:0000259" key="1">
    <source>
        <dbReference type="Pfam" id="PF04676"/>
    </source>
</evidence>
<keyword evidence="4" id="KW-1185">Reference proteome</keyword>
<dbReference type="GeneID" id="28723977"/>
<accession>A0A109UZ32</accession>
<name>A0A109UZ32_9SACH</name>
<proteinExistence type="predicted"/>
<gene>
    <name evidence="3" type="ORF">AW171_hschr42624</name>
</gene>